<dbReference type="EMBL" id="VMGI01000073">
    <property type="protein sequence ID" value="TSC92285.1"/>
    <property type="molecule type" value="Genomic_DNA"/>
</dbReference>
<organism evidence="1 2">
    <name type="scientific">Candidatus Berkelbacteria bacterium Licking1014_85</name>
    <dbReference type="NCBI Taxonomy" id="2017148"/>
    <lineage>
        <taxon>Bacteria</taxon>
        <taxon>Candidatus Berkelbacteria</taxon>
    </lineage>
</organism>
<reference evidence="1 2" key="1">
    <citation type="submission" date="2017-07" db="EMBL/GenBank/DDBJ databases">
        <title>Mechanisms for carbon and nitrogen cycling indicate functional differentiation within the Candidate Phyla Radiation.</title>
        <authorList>
            <person name="Danczak R.E."/>
            <person name="Johnston M.D."/>
            <person name="Kenah C."/>
            <person name="Slattery M."/>
            <person name="Wrighton K.C."/>
            <person name="Wilkins M.J."/>
        </authorList>
    </citation>
    <scope>NUCLEOTIDE SEQUENCE [LARGE SCALE GENOMIC DNA]</scope>
    <source>
        <strain evidence="1">Licking1014_85</strain>
    </source>
</reference>
<dbReference type="Proteomes" id="UP000315589">
    <property type="component" value="Unassembled WGS sequence"/>
</dbReference>
<dbReference type="InterPro" id="IPR027417">
    <property type="entry name" value="P-loop_NTPase"/>
</dbReference>
<dbReference type="Gene3D" id="3.40.50.300">
    <property type="entry name" value="P-loop containing nucleotide triphosphate hydrolases"/>
    <property type="match status" value="1"/>
</dbReference>
<evidence type="ECO:0000313" key="2">
    <source>
        <dbReference type="Proteomes" id="UP000315589"/>
    </source>
</evidence>
<protein>
    <submittedName>
        <fullName evidence="1">DNA polymerase III subunit gamma/tau</fullName>
    </submittedName>
</protein>
<name>A0A554LHG3_9BACT</name>
<sequence length="219" mass="25301">MYQKFLDHISGHSFTHAYLIEGKDFNLDLVADEVINRLKCQAGDSQIYLLENISIKDIRALANWFYLFPVGKHKIALIDYQKLSLDGSHALLKILEEPPKYGIIILFAFDRRLVLPTILSRCQVFRLKKNNQKMESEYDICEIVKMNLSQKFEISKKISESDDFFGALDSWINCINNNNKSSHGVKTLEKLFEIKKRASTSNASRRLLLDELLITLKSL</sequence>
<evidence type="ECO:0000313" key="1">
    <source>
        <dbReference type="EMBL" id="TSC92285.1"/>
    </source>
</evidence>
<comment type="caution">
    <text evidence="1">The sequence shown here is derived from an EMBL/GenBank/DDBJ whole genome shotgun (WGS) entry which is preliminary data.</text>
</comment>
<accession>A0A554LHG3</accession>
<dbReference type="SUPFAM" id="SSF52540">
    <property type="entry name" value="P-loop containing nucleoside triphosphate hydrolases"/>
    <property type="match status" value="1"/>
</dbReference>
<gene>
    <name evidence="1" type="ORF">CEN91_498</name>
</gene>
<dbReference type="Pfam" id="PF13177">
    <property type="entry name" value="DNA_pol3_delta2"/>
    <property type="match status" value="1"/>
</dbReference>
<dbReference type="AlphaFoldDB" id="A0A554LHG3"/>
<proteinExistence type="predicted"/>